<organism evidence="2 3">
    <name type="scientific">Diploscapter pachys</name>
    <dbReference type="NCBI Taxonomy" id="2018661"/>
    <lineage>
        <taxon>Eukaryota</taxon>
        <taxon>Metazoa</taxon>
        <taxon>Ecdysozoa</taxon>
        <taxon>Nematoda</taxon>
        <taxon>Chromadorea</taxon>
        <taxon>Rhabditida</taxon>
        <taxon>Rhabditina</taxon>
        <taxon>Rhabditomorpha</taxon>
        <taxon>Rhabditoidea</taxon>
        <taxon>Rhabditidae</taxon>
        <taxon>Diploscapter</taxon>
    </lineage>
</organism>
<evidence type="ECO:0000313" key="3">
    <source>
        <dbReference type="Proteomes" id="UP000218231"/>
    </source>
</evidence>
<accession>A0A2A2JES4</accession>
<dbReference type="InterPro" id="IPR013083">
    <property type="entry name" value="Znf_RING/FYVE/PHD"/>
</dbReference>
<evidence type="ECO:0008006" key="4">
    <source>
        <dbReference type="Google" id="ProtNLM"/>
    </source>
</evidence>
<feature type="region of interest" description="Disordered" evidence="1">
    <location>
        <begin position="1"/>
        <end position="56"/>
    </location>
</feature>
<name>A0A2A2JES4_9BILA</name>
<dbReference type="Gene3D" id="3.30.40.10">
    <property type="entry name" value="Zinc/RING finger domain, C3HC4 (zinc finger)"/>
    <property type="match status" value="1"/>
</dbReference>
<dbReference type="OrthoDB" id="10029243at2759"/>
<gene>
    <name evidence="2" type="ORF">WR25_25320</name>
</gene>
<feature type="compositionally biased region" description="Basic residues" evidence="1">
    <location>
        <begin position="38"/>
        <end position="48"/>
    </location>
</feature>
<feature type="compositionally biased region" description="Basic and acidic residues" evidence="1">
    <location>
        <begin position="1"/>
        <end position="12"/>
    </location>
</feature>
<dbReference type="STRING" id="2018661.A0A2A2JES4"/>
<dbReference type="AlphaFoldDB" id="A0A2A2JES4"/>
<feature type="compositionally biased region" description="Polar residues" evidence="1">
    <location>
        <begin position="16"/>
        <end position="28"/>
    </location>
</feature>
<dbReference type="Proteomes" id="UP000218231">
    <property type="component" value="Unassembled WGS sequence"/>
</dbReference>
<protein>
    <recommendedName>
        <fullName evidence="4">PHD-type domain-containing protein</fullName>
    </recommendedName>
</protein>
<sequence>MKKEIKDEKEPEPGPSTSKQSSQSNGETGTEVVETKKPARKRARRRRHNLDAEEYMEVKSKANKLKEKFGKKKSEGSDAAYLKPKGNKVKTINCSSHDKYITRAEEFQINKIYQVDFRNDVTPTQWKCALCHGYSGRDDLGDLFGPHYVALNADSHWPSHLCKKPTKGHNFPADIDVWFHGDCVLWAPGIHMKGAVLTDLSESLEKFWKQPCAVCKKEGASIQIGTNKFVHFPCAKKQEYKMDWSLLSCRAN</sequence>
<evidence type="ECO:0000313" key="2">
    <source>
        <dbReference type="EMBL" id="PAV60124.1"/>
    </source>
</evidence>
<comment type="caution">
    <text evidence="2">The sequence shown here is derived from an EMBL/GenBank/DDBJ whole genome shotgun (WGS) entry which is preliminary data.</text>
</comment>
<reference evidence="2 3" key="1">
    <citation type="journal article" date="2017" name="Curr. Biol.">
        <title>Genome architecture and evolution of a unichromosomal asexual nematode.</title>
        <authorList>
            <person name="Fradin H."/>
            <person name="Zegar C."/>
            <person name="Gutwein M."/>
            <person name="Lucas J."/>
            <person name="Kovtun M."/>
            <person name="Corcoran D."/>
            <person name="Baugh L.R."/>
            <person name="Kiontke K."/>
            <person name="Gunsalus K."/>
            <person name="Fitch D.H."/>
            <person name="Piano F."/>
        </authorList>
    </citation>
    <scope>NUCLEOTIDE SEQUENCE [LARGE SCALE GENOMIC DNA]</scope>
    <source>
        <strain evidence="2">PF1309</strain>
    </source>
</reference>
<keyword evidence="3" id="KW-1185">Reference proteome</keyword>
<proteinExistence type="predicted"/>
<evidence type="ECO:0000256" key="1">
    <source>
        <dbReference type="SAM" id="MobiDB-lite"/>
    </source>
</evidence>
<dbReference type="EMBL" id="LIAE01010482">
    <property type="protein sequence ID" value="PAV60124.1"/>
    <property type="molecule type" value="Genomic_DNA"/>
</dbReference>